<dbReference type="InterPro" id="IPR007449">
    <property type="entry name" value="ZipA_FtsZ-bd_C"/>
</dbReference>
<organism evidence="3">
    <name type="scientific">marine metagenome</name>
    <dbReference type="NCBI Taxonomy" id="408172"/>
    <lineage>
        <taxon>unclassified sequences</taxon>
        <taxon>metagenomes</taxon>
        <taxon>ecological metagenomes</taxon>
    </lineage>
</organism>
<dbReference type="SMART" id="SM00771">
    <property type="entry name" value="ZipA_C"/>
    <property type="match status" value="1"/>
</dbReference>
<dbReference type="SUPFAM" id="SSF64383">
    <property type="entry name" value="Cell-division protein ZipA, C-terminal domain"/>
    <property type="match status" value="1"/>
</dbReference>
<name>A0A381U060_9ZZZZ</name>
<reference evidence="3" key="1">
    <citation type="submission" date="2018-05" db="EMBL/GenBank/DDBJ databases">
        <authorList>
            <person name="Lanie J.A."/>
            <person name="Ng W.-L."/>
            <person name="Kazmierczak K.M."/>
            <person name="Andrzejewski T.M."/>
            <person name="Davidsen T.M."/>
            <person name="Wayne K.J."/>
            <person name="Tettelin H."/>
            <person name="Glass J.I."/>
            <person name="Rusch D."/>
            <person name="Podicherti R."/>
            <person name="Tsui H.-C.T."/>
            <person name="Winkler M.E."/>
        </authorList>
    </citation>
    <scope>NUCLEOTIDE SEQUENCE</scope>
</reference>
<feature type="domain" description="ZipA C-terminal FtsZ-binding" evidence="2">
    <location>
        <begin position="47"/>
        <end position="169"/>
    </location>
</feature>
<dbReference type="AlphaFoldDB" id="A0A381U060"/>
<protein>
    <recommendedName>
        <fullName evidence="2">ZipA C-terminal FtsZ-binding domain-containing protein</fullName>
    </recommendedName>
</protein>
<gene>
    <name evidence="3" type="ORF">METZ01_LOCUS73985</name>
</gene>
<feature type="region of interest" description="Disordered" evidence="1">
    <location>
        <begin position="1"/>
        <end position="36"/>
    </location>
</feature>
<dbReference type="EMBL" id="UINC01005407">
    <property type="protein sequence ID" value="SVA21131.1"/>
    <property type="molecule type" value="Genomic_DNA"/>
</dbReference>
<dbReference type="GO" id="GO:0090529">
    <property type="term" value="P:cell septum assembly"/>
    <property type="evidence" value="ECO:0007669"/>
    <property type="project" value="InterPro"/>
</dbReference>
<sequence length="181" mass="20654">MPPSIPSENYEVEDSSLSEGFDTPSSPPSSNNNDLDNLNEIYELNSRTNLLVIKLSNDKPIFSYKSLSESFEDYLFSFEEKGFFTFRDFNESKLFYLVNGRNPGSFLENINSTDIALVLDPRASSNPVKGFELLWTLTKLLSKRFGSNILDDNRNSLTKQMVEHMKYEAQEHQRLQIASSG</sequence>
<dbReference type="Pfam" id="PF04354">
    <property type="entry name" value="ZipA_C"/>
    <property type="match status" value="1"/>
</dbReference>
<evidence type="ECO:0000256" key="1">
    <source>
        <dbReference type="SAM" id="MobiDB-lite"/>
    </source>
</evidence>
<evidence type="ECO:0000259" key="2">
    <source>
        <dbReference type="SMART" id="SM00771"/>
    </source>
</evidence>
<proteinExistence type="predicted"/>
<evidence type="ECO:0000313" key="3">
    <source>
        <dbReference type="EMBL" id="SVA21131.1"/>
    </source>
</evidence>
<dbReference type="InterPro" id="IPR036765">
    <property type="entry name" value="ZipA_FtsZ-bd_C_sf"/>
</dbReference>
<dbReference type="Gene3D" id="3.30.1400.10">
    <property type="entry name" value="ZipA, C-terminal FtsZ-binding domain"/>
    <property type="match status" value="1"/>
</dbReference>
<accession>A0A381U060</accession>